<feature type="coiled-coil region" evidence="6">
    <location>
        <begin position="937"/>
        <end position="964"/>
    </location>
</feature>
<comment type="similarity">
    <text evidence="5">Belongs to the TRAFAC class myosin-kinesin ATPase superfamily. Kinesin family.</text>
</comment>
<feature type="compositionally biased region" description="Basic and acidic residues" evidence="7">
    <location>
        <begin position="71"/>
        <end position="86"/>
    </location>
</feature>
<feature type="region of interest" description="Disordered" evidence="7">
    <location>
        <begin position="69"/>
        <end position="130"/>
    </location>
</feature>
<feature type="compositionally biased region" description="Polar residues" evidence="7">
    <location>
        <begin position="1120"/>
        <end position="1134"/>
    </location>
</feature>
<evidence type="ECO:0000256" key="5">
    <source>
        <dbReference type="PROSITE-ProRule" id="PRU00283"/>
    </source>
</evidence>
<feature type="compositionally biased region" description="Low complexity" evidence="7">
    <location>
        <begin position="428"/>
        <end position="450"/>
    </location>
</feature>
<feature type="compositionally biased region" description="Polar residues" evidence="7">
    <location>
        <begin position="1095"/>
        <end position="1112"/>
    </location>
</feature>
<evidence type="ECO:0000313" key="9">
    <source>
        <dbReference type="EMBL" id="CAD8851658.1"/>
    </source>
</evidence>
<feature type="coiled-coil region" evidence="6">
    <location>
        <begin position="1016"/>
        <end position="1043"/>
    </location>
</feature>
<feature type="binding site" evidence="5">
    <location>
        <begin position="269"/>
        <end position="276"/>
    </location>
    <ligand>
        <name>ATP</name>
        <dbReference type="ChEBI" id="CHEBI:30616"/>
    </ligand>
</feature>
<dbReference type="PROSITE" id="PS00411">
    <property type="entry name" value="KINESIN_MOTOR_1"/>
    <property type="match status" value="1"/>
</dbReference>
<evidence type="ECO:0000256" key="1">
    <source>
        <dbReference type="ARBA" id="ARBA00022741"/>
    </source>
</evidence>
<dbReference type="PRINTS" id="PR00380">
    <property type="entry name" value="KINESINHEAVY"/>
</dbReference>
<accession>A0A7S1AEL7</accession>
<feature type="region of interest" description="Disordered" evidence="7">
    <location>
        <begin position="1061"/>
        <end position="1217"/>
    </location>
</feature>
<dbReference type="AlphaFoldDB" id="A0A7S1AEL7"/>
<dbReference type="InterPro" id="IPR027417">
    <property type="entry name" value="P-loop_NTPase"/>
</dbReference>
<feature type="coiled-coil region" evidence="6">
    <location>
        <begin position="857"/>
        <end position="906"/>
    </location>
</feature>
<gene>
    <name evidence="9" type="ORF">NSCI0253_LOCUS26008</name>
</gene>
<keyword evidence="4 5" id="KW-0505">Motor protein</keyword>
<dbReference type="GO" id="GO:0005524">
    <property type="term" value="F:ATP binding"/>
    <property type="evidence" value="ECO:0007669"/>
    <property type="project" value="UniProtKB-UniRule"/>
</dbReference>
<proteinExistence type="inferred from homology"/>
<feature type="coiled-coil region" evidence="6">
    <location>
        <begin position="593"/>
        <end position="620"/>
    </location>
</feature>
<dbReference type="InterPro" id="IPR001752">
    <property type="entry name" value="Kinesin_motor_dom"/>
</dbReference>
<dbReference type="PANTHER" id="PTHR47968:SF75">
    <property type="entry name" value="CENTROMERE-ASSOCIATED PROTEIN E"/>
    <property type="match status" value="1"/>
</dbReference>
<feature type="compositionally biased region" description="Basic and acidic residues" evidence="7">
    <location>
        <begin position="1065"/>
        <end position="1078"/>
    </location>
</feature>
<dbReference type="GO" id="GO:0007018">
    <property type="term" value="P:microtubule-based movement"/>
    <property type="evidence" value="ECO:0007669"/>
    <property type="project" value="InterPro"/>
</dbReference>
<evidence type="ECO:0000256" key="7">
    <source>
        <dbReference type="SAM" id="MobiDB-lite"/>
    </source>
</evidence>
<dbReference type="InterPro" id="IPR027640">
    <property type="entry name" value="Kinesin-like_fam"/>
</dbReference>
<keyword evidence="1 5" id="KW-0547">Nucleotide-binding</keyword>
<evidence type="ECO:0000256" key="6">
    <source>
        <dbReference type="SAM" id="Coils"/>
    </source>
</evidence>
<feature type="domain" description="Kinesin motor" evidence="8">
    <location>
        <begin position="188"/>
        <end position="532"/>
    </location>
</feature>
<feature type="compositionally biased region" description="Low complexity" evidence="7">
    <location>
        <begin position="1178"/>
        <end position="1190"/>
    </location>
</feature>
<dbReference type="InterPro" id="IPR019821">
    <property type="entry name" value="Kinesin_motor_CS"/>
</dbReference>
<dbReference type="InterPro" id="IPR036961">
    <property type="entry name" value="Kinesin_motor_dom_sf"/>
</dbReference>
<keyword evidence="2 5" id="KW-0067">ATP-binding</keyword>
<dbReference type="GO" id="GO:0008017">
    <property type="term" value="F:microtubule binding"/>
    <property type="evidence" value="ECO:0007669"/>
    <property type="project" value="InterPro"/>
</dbReference>
<dbReference type="PANTHER" id="PTHR47968">
    <property type="entry name" value="CENTROMERE PROTEIN E"/>
    <property type="match status" value="1"/>
</dbReference>
<evidence type="ECO:0000256" key="2">
    <source>
        <dbReference type="ARBA" id="ARBA00022840"/>
    </source>
</evidence>
<dbReference type="PROSITE" id="PS50067">
    <property type="entry name" value="KINESIN_MOTOR_2"/>
    <property type="match status" value="1"/>
</dbReference>
<reference evidence="9" key="1">
    <citation type="submission" date="2021-01" db="EMBL/GenBank/DDBJ databases">
        <authorList>
            <person name="Corre E."/>
            <person name="Pelletier E."/>
            <person name="Niang G."/>
            <person name="Scheremetjew M."/>
            <person name="Finn R."/>
            <person name="Kale V."/>
            <person name="Holt S."/>
            <person name="Cochrane G."/>
            <person name="Meng A."/>
            <person name="Brown T."/>
            <person name="Cohen L."/>
        </authorList>
    </citation>
    <scope>NUCLEOTIDE SEQUENCE</scope>
</reference>
<protein>
    <recommendedName>
        <fullName evidence="8">Kinesin motor domain-containing protein</fullName>
    </recommendedName>
</protein>
<dbReference type="Pfam" id="PF00225">
    <property type="entry name" value="Kinesin"/>
    <property type="match status" value="1"/>
</dbReference>
<feature type="region of interest" description="Disordered" evidence="7">
    <location>
        <begin position="428"/>
        <end position="454"/>
    </location>
</feature>
<dbReference type="GO" id="GO:0003777">
    <property type="term" value="F:microtubule motor activity"/>
    <property type="evidence" value="ECO:0007669"/>
    <property type="project" value="InterPro"/>
</dbReference>
<evidence type="ECO:0000256" key="4">
    <source>
        <dbReference type="ARBA" id="ARBA00023175"/>
    </source>
</evidence>
<evidence type="ECO:0000256" key="3">
    <source>
        <dbReference type="ARBA" id="ARBA00023054"/>
    </source>
</evidence>
<dbReference type="Gene3D" id="3.40.850.10">
    <property type="entry name" value="Kinesin motor domain"/>
    <property type="match status" value="1"/>
</dbReference>
<keyword evidence="3 6" id="KW-0175">Coiled coil</keyword>
<sequence>MAPASADEHEVQGPSPPGFHTLCCFGAEAEVQLVPSFAPPFCNVFCEAAGADSLGDAVPEMPVVSASTPIADHKRMAHNDNEKETLPPRSQRRGMISSIPPEPLAITPRRRRSYGDADSEVESSFGAGRRSSASSIATSLHASASASTADCVTPRATCSVTDTSTPRASSVRCSSVRCSEGTSGSKGDVRLCVRLRPGPQQVTVAGVESGGVVRLRPAAWARNDIVDSTYQCDHAFGQEADQEQVFAQAVAPICESVLRGYNGAVIAYGQTGSGKTHTMVGEQHGRLRGIAPRAVSALFNALHKCRSWDVNVSVLEIYNEKARDLLAFSVAAVVAVHETHVEGQGASFRCPDAIQRRVKTPDEALAALFEGMQRRETAKTDMNHSSSRSHLVFTIDISQTDTEVGATLRSRFHLVDLAGSERLKRSLASAEDVRSSSSRRSPRGNAPRSSQELRKEACEINKSLSQLALVIQRLTTTGSAYVPYRDSVLTRLLAESFGGSSKTCLIITCSATADNREETRCSLEFGKRAKQVRNRAEINVEVASDVSEVVKAYIAKEVGKVQRERDAMMVERDAIYMEKEALKEHHAKAQSSMDDIVVTMQKLQEEKEELHKMLSDVSDAMIHNKDASQSEIKILVAERDVMRQAVEEGSREKEHLEQTLQVLEKEHREVKHKWKSEVLSKRALEEQNRTRIAALAEEQSVLQRLNKEASEDVARLHQEKAEDITKRETEMRDIYQKWRGDVDRLEQEKSFLISKLEADNAENLHRLQTSLQDSLRLQEEATLATQKVHDQKVVLMNRWQEDAQKAREENAVLIVALEDQKVDLFRRWQEDVARVRESHAEVVACLEQGKSTMRKKWQGAVQEVRQLQAELSDLEAKHEEAQRTSASALEAEREAFRRQCREESVKMLADQAAETSKAVQERNAHDRSRDNDIFRHEQEMMAALAKLEAEKEVLQRQLQETTVASARQAQERATLCSEMLGDQAAAGQTWQADFVEQASRLQQHVETTAFEISSSLASSERRRQDFDTSLQRIERELVALNTQSCADISFDMCSPDSYQLSPQIGREDSNVGRFRSCELESSPNDTRRARPFVSESPSTAVPATVTSNTSLGTHEESTTDVDASRSSPSGNSSCDAEESFPRFGSWPDESQDVERHVSGAIPRPSFLGRGRSDGGLESSPSKMSPKKLSPFMETSPSKLSSFISTVRSSSHPGKIGS</sequence>
<feature type="compositionally biased region" description="Polar residues" evidence="7">
    <location>
        <begin position="1192"/>
        <end position="1211"/>
    </location>
</feature>
<feature type="coiled-coil region" evidence="6">
    <location>
        <begin position="646"/>
        <end position="762"/>
    </location>
</feature>
<organism evidence="9">
    <name type="scientific">Noctiluca scintillans</name>
    <name type="common">Sea sparkle</name>
    <name type="synonym">Red tide dinoflagellate</name>
    <dbReference type="NCBI Taxonomy" id="2966"/>
    <lineage>
        <taxon>Eukaryota</taxon>
        <taxon>Sar</taxon>
        <taxon>Alveolata</taxon>
        <taxon>Dinophyceae</taxon>
        <taxon>Noctilucales</taxon>
        <taxon>Noctilucaceae</taxon>
        <taxon>Noctiluca</taxon>
    </lineage>
</organism>
<dbReference type="SMART" id="SM00129">
    <property type="entry name" value="KISc"/>
    <property type="match status" value="1"/>
</dbReference>
<dbReference type="CDD" id="cd00106">
    <property type="entry name" value="KISc"/>
    <property type="match status" value="1"/>
</dbReference>
<evidence type="ECO:0000259" key="8">
    <source>
        <dbReference type="PROSITE" id="PS50067"/>
    </source>
</evidence>
<dbReference type="EMBL" id="HBFQ01036908">
    <property type="protein sequence ID" value="CAD8851658.1"/>
    <property type="molecule type" value="Transcribed_RNA"/>
</dbReference>
<dbReference type="SUPFAM" id="SSF52540">
    <property type="entry name" value="P-loop containing nucleoside triphosphate hydrolases"/>
    <property type="match status" value="1"/>
</dbReference>
<name>A0A7S1AEL7_NOCSC</name>